<gene>
    <name evidence="1" type="ORF">PR048_018240</name>
</gene>
<comment type="caution">
    <text evidence="1">The sequence shown here is derived from an EMBL/GenBank/DDBJ whole genome shotgun (WGS) entry which is preliminary data.</text>
</comment>
<reference evidence="1 2" key="1">
    <citation type="submission" date="2023-02" db="EMBL/GenBank/DDBJ databases">
        <title>LHISI_Scaffold_Assembly.</title>
        <authorList>
            <person name="Stuart O.P."/>
            <person name="Cleave R."/>
            <person name="Magrath M.J.L."/>
            <person name="Mikheyev A.S."/>
        </authorList>
    </citation>
    <scope>NUCLEOTIDE SEQUENCE [LARGE SCALE GENOMIC DNA]</scope>
    <source>
        <strain evidence="1">Daus_M_001</strain>
        <tissue evidence="1">Leg muscle</tissue>
    </source>
</reference>
<proteinExistence type="predicted"/>
<dbReference type="EMBL" id="JARBHB010000006">
    <property type="protein sequence ID" value="KAJ8881754.1"/>
    <property type="molecule type" value="Genomic_DNA"/>
</dbReference>
<accession>A0ABQ9HBW8</accession>
<organism evidence="1 2">
    <name type="scientific">Dryococelus australis</name>
    <dbReference type="NCBI Taxonomy" id="614101"/>
    <lineage>
        <taxon>Eukaryota</taxon>
        <taxon>Metazoa</taxon>
        <taxon>Ecdysozoa</taxon>
        <taxon>Arthropoda</taxon>
        <taxon>Hexapoda</taxon>
        <taxon>Insecta</taxon>
        <taxon>Pterygota</taxon>
        <taxon>Neoptera</taxon>
        <taxon>Polyneoptera</taxon>
        <taxon>Phasmatodea</taxon>
        <taxon>Verophasmatodea</taxon>
        <taxon>Anareolatae</taxon>
        <taxon>Phasmatidae</taxon>
        <taxon>Eurycanthinae</taxon>
        <taxon>Dryococelus</taxon>
    </lineage>
</organism>
<keyword evidence="2" id="KW-1185">Reference proteome</keyword>
<evidence type="ECO:0000313" key="1">
    <source>
        <dbReference type="EMBL" id="KAJ8881754.1"/>
    </source>
</evidence>
<protein>
    <submittedName>
        <fullName evidence="1">Uncharacterized protein</fullName>
    </submittedName>
</protein>
<evidence type="ECO:0000313" key="2">
    <source>
        <dbReference type="Proteomes" id="UP001159363"/>
    </source>
</evidence>
<name>A0ABQ9HBW8_9NEOP</name>
<dbReference type="Proteomes" id="UP001159363">
    <property type="component" value="Chromosome 5"/>
</dbReference>
<sequence length="143" mass="16924">MELHNIQADSLYREKPSVRKQAIKVKEFEAITMDYREVNYKRQLSFYQFTVHVLSSSSSTFYTYDQTIAKKVSKEVASVLYIFFFEVLRINVREIHIFFDSLILKRFGKVQVIYPIRSQSYMECDKNVALISRKTPAETPGDW</sequence>